<dbReference type="AlphaFoldDB" id="A0A8H6JWH5"/>
<reference evidence="2" key="1">
    <citation type="journal article" date="2020" name="Phytopathology">
        <title>Genome Sequence Resources of Colletotrichum truncatum, C. plurivorum, C. musicola, and C. sojae: Four Species Pathogenic to Soybean (Glycine max).</title>
        <authorList>
            <person name="Rogerio F."/>
            <person name="Boufleur T.R."/>
            <person name="Ciampi-Guillardi M."/>
            <person name="Sukno S.A."/>
            <person name="Thon M.R."/>
            <person name="Massola Junior N.S."/>
            <person name="Baroncelli R."/>
        </authorList>
    </citation>
    <scope>NUCLEOTIDE SEQUENCE</scope>
    <source>
        <strain evidence="2">LFN0074</strain>
    </source>
</reference>
<protein>
    <submittedName>
        <fullName evidence="2">Uncharacterized protein</fullName>
    </submittedName>
</protein>
<evidence type="ECO:0000256" key="1">
    <source>
        <dbReference type="SAM" id="MobiDB-lite"/>
    </source>
</evidence>
<evidence type="ECO:0000313" key="3">
    <source>
        <dbReference type="Proteomes" id="UP000639643"/>
    </source>
</evidence>
<sequence length="142" mass="15308">MSRTFTKTLTLYTLRTPMANTPSPAATNCCPDTDRRDPDYVRFTTMVADLASEMPSSTLTNRSPDIVRRVSSTSFLSHQLPPTCIAAANDRAVPDACRPSCGATSQQHATMPPHTRPAAEQTTSPPQLVASKNDALIPDAAY</sequence>
<evidence type="ECO:0000313" key="2">
    <source>
        <dbReference type="EMBL" id="KAF6820417.1"/>
    </source>
</evidence>
<organism evidence="2 3">
    <name type="scientific">Colletotrichum musicola</name>
    <dbReference type="NCBI Taxonomy" id="2175873"/>
    <lineage>
        <taxon>Eukaryota</taxon>
        <taxon>Fungi</taxon>
        <taxon>Dikarya</taxon>
        <taxon>Ascomycota</taxon>
        <taxon>Pezizomycotina</taxon>
        <taxon>Sordariomycetes</taxon>
        <taxon>Hypocreomycetidae</taxon>
        <taxon>Glomerellales</taxon>
        <taxon>Glomerellaceae</taxon>
        <taxon>Colletotrichum</taxon>
        <taxon>Colletotrichum orchidearum species complex</taxon>
    </lineage>
</organism>
<proteinExistence type="predicted"/>
<accession>A0A8H6JWH5</accession>
<comment type="caution">
    <text evidence="2">The sequence shown here is derived from an EMBL/GenBank/DDBJ whole genome shotgun (WGS) entry which is preliminary data.</text>
</comment>
<dbReference type="EMBL" id="WIGM01000593">
    <property type="protein sequence ID" value="KAF6820417.1"/>
    <property type="molecule type" value="Genomic_DNA"/>
</dbReference>
<feature type="region of interest" description="Disordered" evidence="1">
    <location>
        <begin position="97"/>
        <end position="142"/>
    </location>
</feature>
<name>A0A8H6JWH5_9PEZI</name>
<gene>
    <name evidence="2" type="ORF">CMUS01_11548</name>
</gene>
<dbReference type="Proteomes" id="UP000639643">
    <property type="component" value="Unassembled WGS sequence"/>
</dbReference>
<keyword evidence="3" id="KW-1185">Reference proteome</keyword>